<name>A0A8T0UQC8_PANVG</name>
<dbReference type="AlphaFoldDB" id="A0A8T0UQC8"/>
<dbReference type="Proteomes" id="UP000823388">
    <property type="component" value="Chromosome 3K"/>
</dbReference>
<organism evidence="2 3">
    <name type="scientific">Panicum virgatum</name>
    <name type="common">Blackwell switchgrass</name>
    <dbReference type="NCBI Taxonomy" id="38727"/>
    <lineage>
        <taxon>Eukaryota</taxon>
        <taxon>Viridiplantae</taxon>
        <taxon>Streptophyta</taxon>
        <taxon>Embryophyta</taxon>
        <taxon>Tracheophyta</taxon>
        <taxon>Spermatophyta</taxon>
        <taxon>Magnoliopsida</taxon>
        <taxon>Liliopsida</taxon>
        <taxon>Poales</taxon>
        <taxon>Poaceae</taxon>
        <taxon>PACMAD clade</taxon>
        <taxon>Panicoideae</taxon>
        <taxon>Panicodae</taxon>
        <taxon>Paniceae</taxon>
        <taxon>Panicinae</taxon>
        <taxon>Panicum</taxon>
        <taxon>Panicum sect. Hiantes</taxon>
    </lineage>
</organism>
<sequence length="148" mass="16341">MPSTALHLISSFMGLLCIPPHLFHEHCRRSSHLHKCKDHTIHPPSNTMGDGTANACPIMLISKCKQIDRAGHCMQLKCPSADGKDDLISLSQGNDWNKTPDPSVVLPSVTLQAFWWWTVDCVCTCKCPFSDFRAMLFLPHLSSAGGIV</sequence>
<evidence type="ECO:0008006" key="4">
    <source>
        <dbReference type="Google" id="ProtNLM"/>
    </source>
</evidence>
<keyword evidence="3" id="KW-1185">Reference proteome</keyword>
<evidence type="ECO:0000313" key="3">
    <source>
        <dbReference type="Proteomes" id="UP000823388"/>
    </source>
</evidence>
<feature type="signal peptide" evidence="1">
    <location>
        <begin position="1"/>
        <end position="17"/>
    </location>
</feature>
<keyword evidence="1" id="KW-0732">Signal</keyword>
<reference evidence="2 3" key="1">
    <citation type="submission" date="2020-05" db="EMBL/GenBank/DDBJ databases">
        <title>WGS assembly of Panicum virgatum.</title>
        <authorList>
            <person name="Lovell J.T."/>
            <person name="Jenkins J."/>
            <person name="Shu S."/>
            <person name="Juenger T.E."/>
            <person name="Schmutz J."/>
        </authorList>
    </citation>
    <scope>NUCLEOTIDE SEQUENCE [LARGE SCALE GENOMIC DNA]</scope>
    <source>
        <strain evidence="3">cv. AP13</strain>
    </source>
</reference>
<gene>
    <name evidence="2" type="ORF">PVAP13_3KG139600</name>
</gene>
<evidence type="ECO:0000256" key="1">
    <source>
        <dbReference type="SAM" id="SignalP"/>
    </source>
</evidence>
<comment type="caution">
    <text evidence="2">The sequence shown here is derived from an EMBL/GenBank/DDBJ whole genome shotgun (WGS) entry which is preliminary data.</text>
</comment>
<protein>
    <recommendedName>
        <fullName evidence="4">Secreted protein</fullName>
    </recommendedName>
</protein>
<dbReference type="EMBL" id="CM029041">
    <property type="protein sequence ID" value="KAG2624517.1"/>
    <property type="molecule type" value="Genomic_DNA"/>
</dbReference>
<proteinExistence type="predicted"/>
<evidence type="ECO:0000313" key="2">
    <source>
        <dbReference type="EMBL" id="KAG2624517.1"/>
    </source>
</evidence>
<feature type="chain" id="PRO_5035723700" description="Secreted protein" evidence="1">
    <location>
        <begin position="18"/>
        <end position="148"/>
    </location>
</feature>
<accession>A0A8T0UQC8</accession>